<comment type="caution">
    <text evidence="6">The sequence shown here is derived from an EMBL/GenBank/DDBJ whole genome shotgun (WGS) entry which is preliminary data.</text>
</comment>
<feature type="binding site" evidence="4">
    <location>
        <position position="120"/>
    </location>
    <ligand>
        <name>substrate</name>
    </ligand>
</feature>
<reference evidence="6 7" key="1">
    <citation type="journal article" date="2014" name="BMC Genomics">
        <title>Comparison of environmental and isolate Sulfobacillus genomes reveals diverse carbon, sulfur, nitrogen, and hydrogen metabolisms.</title>
        <authorList>
            <person name="Justice N.B."/>
            <person name="Norman A."/>
            <person name="Brown C.T."/>
            <person name="Singh A."/>
            <person name="Thomas B.C."/>
            <person name="Banfield J.F."/>
        </authorList>
    </citation>
    <scope>NUCLEOTIDE SEQUENCE [LARGE SCALE GENOMIC DNA]</scope>
    <source>
        <strain evidence="6">AMDSBA4</strain>
    </source>
</reference>
<dbReference type="InterPro" id="IPR011042">
    <property type="entry name" value="6-blade_b-propeller_TolB-like"/>
</dbReference>
<keyword evidence="2" id="KW-0378">Hydrolase</keyword>
<protein>
    <submittedName>
        <fullName evidence="6">Gluconolactonase</fullName>
    </submittedName>
</protein>
<dbReference type="PANTHER" id="PTHR47572">
    <property type="entry name" value="LIPOPROTEIN-RELATED"/>
    <property type="match status" value="1"/>
</dbReference>
<dbReference type="PANTHER" id="PTHR47572:SF4">
    <property type="entry name" value="LACTONASE DRP35"/>
    <property type="match status" value="1"/>
</dbReference>
<evidence type="ECO:0000256" key="1">
    <source>
        <dbReference type="ARBA" id="ARBA00008853"/>
    </source>
</evidence>
<evidence type="ECO:0000313" key="6">
    <source>
        <dbReference type="EMBL" id="PSR32571.1"/>
    </source>
</evidence>
<evidence type="ECO:0000313" key="7">
    <source>
        <dbReference type="Proteomes" id="UP000242972"/>
    </source>
</evidence>
<organism evidence="6 7">
    <name type="scientific">Sulfobacillus benefaciens</name>
    <dbReference type="NCBI Taxonomy" id="453960"/>
    <lineage>
        <taxon>Bacteria</taxon>
        <taxon>Bacillati</taxon>
        <taxon>Bacillota</taxon>
        <taxon>Clostridia</taxon>
        <taxon>Eubacteriales</taxon>
        <taxon>Clostridiales Family XVII. Incertae Sedis</taxon>
        <taxon>Sulfobacillus</taxon>
    </lineage>
</organism>
<comment type="cofactor">
    <cofactor evidence="4">
        <name>Zn(2+)</name>
        <dbReference type="ChEBI" id="CHEBI:29105"/>
    </cofactor>
    <text evidence="4">Binds 1 divalent metal cation per subunit.</text>
</comment>
<dbReference type="EMBL" id="PXYW01000036">
    <property type="protein sequence ID" value="PSR32571.1"/>
    <property type="molecule type" value="Genomic_DNA"/>
</dbReference>
<feature type="active site" description="Proton donor/acceptor" evidence="3">
    <location>
        <position position="228"/>
    </location>
</feature>
<feature type="binding site" evidence="4">
    <location>
        <position position="33"/>
    </location>
    <ligand>
        <name>a divalent metal cation</name>
        <dbReference type="ChEBI" id="CHEBI:60240"/>
    </ligand>
</feature>
<dbReference type="AlphaFoldDB" id="A0A2T2XDI3"/>
<feature type="binding site" evidence="4">
    <location>
        <position position="178"/>
    </location>
    <ligand>
        <name>a divalent metal cation</name>
        <dbReference type="ChEBI" id="CHEBI:60240"/>
    </ligand>
</feature>
<evidence type="ECO:0000256" key="4">
    <source>
        <dbReference type="PIRSR" id="PIRSR605511-2"/>
    </source>
</evidence>
<evidence type="ECO:0000256" key="2">
    <source>
        <dbReference type="ARBA" id="ARBA00022801"/>
    </source>
</evidence>
<name>A0A2T2XDI3_9FIRM</name>
<accession>A0A2T2XDI3</accession>
<comment type="similarity">
    <text evidence="1">Belongs to the SMP-30/CGR1 family.</text>
</comment>
<sequence length="306" mass="34042">MSVCIDIWDDELLTLLDPQAQWEPLAGGFRFTEGPVWMAAENALFFSDIPADTIFRWEAPEGTVRQFRRSSRKTNGMTRDPEAYLIACEQITRRVVQLDRTGQTRVIADRYHGRRLNSPNDVVVHEDGAVWFTDPDYGLQSIDDGFPGDPELNVRGVYRIDPITGGIALMIDDCVEPNGLAFSKDGTVLYVSDSDQYHVRRFHVRGSRLSDRGIVGVMPASMGLGPPDGMKVDPMGHLWVAGPGGIWVWAPDGRALGRVRTPEVVANCEWVSGWPPMLYITTTSSICRIAITCETTGVRLSQEENT</sequence>
<evidence type="ECO:0000256" key="3">
    <source>
        <dbReference type="PIRSR" id="PIRSR605511-1"/>
    </source>
</evidence>
<dbReference type="GO" id="GO:0046872">
    <property type="term" value="F:metal ion binding"/>
    <property type="evidence" value="ECO:0007669"/>
    <property type="project" value="UniProtKB-KW"/>
</dbReference>
<keyword evidence="4" id="KW-0862">Zinc</keyword>
<dbReference type="InterPro" id="IPR013658">
    <property type="entry name" value="SGL"/>
</dbReference>
<dbReference type="InterPro" id="IPR005511">
    <property type="entry name" value="SMP-30"/>
</dbReference>
<dbReference type="Proteomes" id="UP000242972">
    <property type="component" value="Unassembled WGS sequence"/>
</dbReference>
<dbReference type="Gene3D" id="2.120.10.30">
    <property type="entry name" value="TolB, C-terminal domain"/>
    <property type="match status" value="1"/>
</dbReference>
<dbReference type="SUPFAM" id="SSF63829">
    <property type="entry name" value="Calcium-dependent phosphotriesterase"/>
    <property type="match status" value="1"/>
</dbReference>
<feature type="binding site" evidence="4">
    <location>
        <position position="144"/>
    </location>
    <ligand>
        <name>substrate</name>
    </ligand>
</feature>
<evidence type="ECO:0000259" key="5">
    <source>
        <dbReference type="Pfam" id="PF08450"/>
    </source>
</evidence>
<feature type="binding site" evidence="4">
    <location>
        <position position="228"/>
    </location>
    <ligand>
        <name>a divalent metal cation</name>
        <dbReference type="ChEBI" id="CHEBI:60240"/>
    </ligand>
</feature>
<dbReference type="InterPro" id="IPR051262">
    <property type="entry name" value="SMP-30/CGR1_Lactonase"/>
</dbReference>
<dbReference type="PRINTS" id="PR01790">
    <property type="entry name" value="SMP30FAMILY"/>
</dbReference>
<keyword evidence="4" id="KW-0479">Metal-binding</keyword>
<dbReference type="Pfam" id="PF08450">
    <property type="entry name" value="SGL"/>
    <property type="match status" value="1"/>
</dbReference>
<dbReference type="GO" id="GO:0016787">
    <property type="term" value="F:hydrolase activity"/>
    <property type="evidence" value="ECO:0007669"/>
    <property type="project" value="UniProtKB-KW"/>
</dbReference>
<proteinExistence type="inferred from homology"/>
<gene>
    <name evidence="6" type="ORF">C7B46_13705</name>
</gene>
<feature type="domain" description="SMP-30/Gluconolactonase/LRE-like region" evidence="5">
    <location>
        <begin position="31"/>
        <end position="283"/>
    </location>
</feature>